<dbReference type="GO" id="GO:0005789">
    <property type="term" value="C:endoplasmic reticulum membrane"/>
    <property type="evidence" value="ECO:0007669"/>
    <property type="project" value="UniProtKB-SubCell"/>
</dbReference>
<dbReference type="SUPFAM" id="SSF53756">
    <property type="entry name" value="UDP-Glycosyltransferase/glycogen phosphorylase"/>
    <property type="match status" value="1"/>
</dbReference>
<keyword evidence="3 13" id="KW-0328">Glycosyltransferase</keyword>
<accession>A0A9L0IJB8</accession>
<evidence type="ECO:0000256" key="6">
    <source>
        <dbReference type="ARBA" id="ARBA00022729"/>
    </source>
</evidence>
<keyword evidence="10" id="KW-0325">Glycoprotein</keyword>
<keyword evidence="16" id="KW-1185">Reference proteome</keyword>
<dbReference type="GeneTree" id="ENSGT00940000163820"/>
<evidence type="ECO:0000256" key="10">
    <source>
        <dbReference type="ARBA" id="ARBA00023180"/>
    </source>
</evidence>
<dbReference type="GO" id="GO:0015020">
    <property type="term" value="F:glucuronosyltransferase activity"/>
    <property type="evidence" value="ECO:0007669"/>
    <property type="project" value="UniProtKB-EC"/>
</dbReference>
<dbReference type="InterPro" id="IPR050271">
    <property type="entry name" value="UDP-glycosyltransferase"/>
</dbReference>
<dbReference type="PANTHER" id="PTHR48043">
    <property type="entry name" value="EG:EG0003.4 PROTEIN-RELATED"/>
    <property type="match status" value="1"/>
</dbReference>
<evidence type="ECO:0000256" key="5">
    <source>
        <dbReference type="ARBA" id="ARBA00022692"/>
    </source>
</evidence>
<keyword evidence="6 14" id="KW-0732">Signal</keyword>
<comment type="catalytic activity">
    <reaction evidence="11">
        <text>glucuronate acceptor + UDP-alpha-D-glucuronate = acceptor beta-D-glucuronoside + UDP + H(+)</text>
        <dbReference type="Rhea" id="RHEA:21032"/>
        <dbReference type="ChEBI" id="CHEBI:15378"/>
        <dbReference type="ChEBI" id="CHEBI:58052"/>
        <dbReference type="ChEBI" id="CHEBI:58223"/>
        <dbReference type="ChEBI" id="CHEBI:132367"/>
        <dbReference type="ChEBI" id="CHEBI:132368"/>
        <dbReference type="EC" id="2.4.1.17"/>
    </reaction>
    <physiologicalReaction direction="left-to-right" evidence="11">
        <dbReference type="Rhea" id="RHEA:21033"/>
    </physiologicalReaction>
</comment>
<reference evidence="15 16" key="1">
    <citation type="journal article" date="2020" name="Nat. Commun.">
        <title>Donkey genomes provide new insights into domestication and selection for coat color.</title>
        <authorList>
            <person name="Wang"/>
            <person name="C."/>
            <person name="Li"/>
            <person name="H."/>
            <person name="Guo"/>
            <person name="Y."/>
            <person name="Huang"/>
            <person name="J."/>
            <person name="Sun"/>
            <person name="Y."/>
            <person name="Min"/>
            <person name="J."/>
            <person name="Wang"/>
            <person name="J."/>
            <person name="Fang"/>
            <person name="X."/>
            <person name="Zhao"/>
            <person name="Z."/>
            <person name="Wang"/>
            <person name="S."/>
            <person name="Zhang"/>
            <person name="Y."/>
            <person name="Liu"/>
            <person name="Q."/>
            <person name="Jiang"/>
            <person name="Q."/>
            <person name="Wang"/>
            <person name="X."/>
            <person name="Guo"/>
            <person name="Y."/>
            <person name="Yang"/>
            <person name="C."/>
            <person name="Wang"/>
            <person name="Y."/>
            <person name="Tian"/>
            <person name="F."/>
            <person name="Zhuang"/>
            <person name="G."/>
            <person name="Fan"/>
            <person name="Y."/>
            <person name="Gao"/>
            <person name="Q."/>
            <person name="Li"/>
            <person name="Y."/>
            <person name="Ju"/>
            <person name="Z."/>
            <person name="Li"/>
            <person name="J."/>
            <person name="Li"/>
            <person name="R."/>
            <person name="Hou"/>
            <person name="M."/>
            <person name="Yang"/>
            <person name="G."/>
            <person name="Liu"/>
            <person name="G."/>
            <person name="Liu"/>
            <person name="W."/>
            <person name="Guo"/>
            <person name="J."/>
            <person name="Pan"/>
            <person name="S."/>
            <person name="Fan"/>
            <person name="G."/>
            <person name="Zhang"/>
            <person name="W."/>
            <person name="Zhang"/>
            <person name="R."/>
            <person name="Yu"/>
            <person name="J."/>
            <person name="Zhang"/>
            <person name="X."/>
            <person name="Yin"/>
            <person name="Q."/>
            <person name="Ji"/>
            <person name="C."/>
            <person name="Jin"/>
            <person name="Y."/>
            <person name="Yue"/>
            <person name="G."/>
            <person name="Liu"/>
            <person name="M."/>
            <person name="Xu"/>
            <person name="J."/>
            <person name="Liu"/>
            <person name="S."/>
            <person name="Jordana"/>
            <person name="J."/>
            <person name="Noce"/>
            <person name="A."/>
            <person name="Amills"/>
            <person name="M."/>
            <person name="Wu"/>
            <person name="D.D."/>
            <person name="Li"/>
            <person name="S."/>
            <person name="Zhou"/>
            <person name="X. and Zhong"/>
            <person name="J."/>
        </authorList>
    </citation>
    <scope>NUCLEOTIDE SEQUENCE [LARGE SCALE GENOMIC DNA]</scope>
</reference>
<keyword evidence="4 13" id="KW-0808">Transferase</keyword>
<evidence type="ECO:0000256" key="12">
    <source>
        <dbReference type="ARBA" id="ARBA00051633"/>
    </source>
</evidence>
<dbReference type="InterPro" id="IPR002213">
    <property type="entry name" value="UDP_glucos_trans"/>
</dbReference>
<keyword evidence="7" id="KW-0256">Endoplasmic reticulum</keyword>
<comment type="similarity">
    <text evidence="2 13">Belongs to the UDP-glycosyltransferase family.</text>
</comment>
<evidence type="ECO:0000256" key="1">
    <source>
        <dbReference type="ARBA" id="ARBA00004389"/>
    </source>
</evidence>
<dbReference type="Pfam" id="PF00201">
    <property type="entry name" value="UDPGT"/>
    <property type="match status" value="1"/>
</dbReference>
<dbReference type="Ensembl" id="ENSEAST00005077994.1">
    <property type="protein sequence ID" value="ENSEASP00005040983.1"/>
    <property type="gene ID" value="ENSEASG00005019912.2"/>
</dbReference>
<evidence type="ECO:0000256" key="2">
    <source>
        <dbReference type="ARBA" id="ARBA00009995"/>
    </source>
</evidence>
<evidence type="ECO:0000313" key="15">
    <source>
        <dbReference type="Ensembl" id="ENSEASP00005040983.1"/>
    </source>
</evidence>
<dbReference type="EC" id="2.4.1.17" evidence="14"/>
<comment type="catalytic activity">
    <reaction evidence="12">
        <text>(E)-ferulate + UDP-alpha-D-glucuronate = (E)-ferulic acid beta-D-glucuronate ester + UDP</text>
        <dbReference type="Rhea" id="RHEA:79955"/>
        <dbReference type="ChEBI" id="CHEBI:29749"/>
        <dbReference type="ChEBI" id="CHEBI:58052"/>
        <dbReference type="ChEBI" id="CHEBI:58223"/>
        <dbReference type="ChEBI" id="CHEBI:231332"/>
    </reaction>
    <physiologicalReaction direction="left-to-right" evidence="12">
        <dbReference type="Rhea" id="RHEA:79956"/>
    </physiologicalReaction>
</comment>
<dbReference type="InterPro" id="IPR035595">
    <property type="entry name" value="UDP_glycos_trans_CS"/>
</dbReference>
<evidence type="ECO:0000256" key="8">
    <source>
        <dbReference type="ARBA" id="ARBA00022989"/>
    </source>
</evidence>
<proteinExistence type="inferred from homology"/>
<gene>
    <name evidence="15" type="primary">UGT1A6</name>
</gene>
<dbReference type="PANTHER" id="PTHR48043:SF161">
    <property type="entry name" value="UDP GLUCURONOSYLTRANSFERASE FAMILY 1 MEMBER A1"/>
    <property type="match status" value="1"/>
</dbReference>
<name>A0A9L0IJB8_EQUAS</name>
<organism evidence="15 16">
    <name type="scientific">Equus asinus</name>
    <name type="common">Donkey</name>
    <name type="synonym">Equus africanus asinus</name>
    <dbReference type="NCBI Taxonomy" id="9793"/>
    <lineage>
        <taxon>Eukaryota</taxon>
        <taxon>Metazoa</taxon>
        <taxon>Chordata</taxon>
        <taxon>Craniata</taxon>
        <taxon>Vertebrata</taxon>
        <taxon>Euteleostomi</taxon>
        <taxon>Mammalia</taxon>
        <taxon>Eutheria</taxon>
        <taxon>Laurasiatheria</taxon>
        <taxon>Perissodactyla</taxon>
        <taxon>Equidae</taxon>
        <taxon>Equus</taxon>
    </lineage>
</organism>
<evidence type="ECO:0000256" key="3">
    <source>
        <dbReference type="ARBA" id="ARBA00022676"/>
    </source>
</evidence>
<dbReference type="FunFam" id="3.40.50.2000:FF:000001">
    <property type="entry name" value="UDP-glucuronosyltransferase"/>
    <property type="match status" value="1"/>
</dbReference>
<dbReference type="CDD" id="cd03784">
    <property type="entry name" value="GT1_Gtf-like"/>
    <property type="match status" value="1"/>
</dbReference>
<evidence type="ECO:0000256" key="4">
    <source>
        <dbReference type="ARBA" id="ARBA00022679"/>
    </source>
</evidence>
<feature type="transmembrane region" description="Helical" evidence="14">
    <location>
        <begin position="489"/>
        <end position="512"/>
    </location>
</feature>
<dbReference type="AlphaFoldDB" id="A0A9L0IJB8"/>
<dbReference type="FunFam" id="3.40.50.2000:FF:000092">
    <property type="entry name" value="UDP-glucuronosyltransferase"/>
    <property type="match status" value="1"/>
</dbReference>
<keyword evidence="9 14" id="KW-0472">Membrane</keyword>
<evidence type="ECO:0000256" key="11">
    <source>
        <dbReference type="ARBA" id="ARBA00049912"/>
    </source>
</evidence>
<comment type="subcellular location">
    <subcellularLocation>
        <location evidence="1">Endoplasmic reticulum membrane</location>
        <topology evidence="1">Single-pass membrane protein</topology>
    </subcellularLocation>
    <subcellularLocation>
        <location evidence="14">Membrane</location>
        <topology evidence="14">Single-pass membrane protein</topology>
    </subcellularLocation>
</comment>
<feature type="signal peptide" evidence="14">
    <location>
        <begin position="1"/>
        <end position="25"/>
    </location>
</feature>
<keyword evidence="8 14" id="KW-1133">Transmembrane helix</keyword>
<dbReference type="Proteomes" id="UP000694387">
    <property type="component" value="Chromosome 19"/>
</dbReference>
<feature type="chain" id="PRO_5040540316" description="UDP-glucuronosyltransferase" evidence="14">
    <location>
        <begin position="26"/>
        <end position="531"/>
    </location>
</feature>
<keyword evidence="5 14" id="KW-0812">Transmembrane</keyword>
<evidence type="ECO:0000256" key="7">
    <source>
        <dbReference type="ARBA" id="ARBA00022824"/>
    </source>
</evidence>
<dbReference type="PROSITE" id="PS00375">
    <property type="entry name" value="UDPGT"/>
    <property type="match status" value="1"/>
</dbReference>
<evidence type="ECO:0000256" key="13">
    <source>
        <dbReference type="RuleBase" id="RU003718"/>
    </source>
</evidence>
<protein>
    <recommendedName>
        <fullName evidence="14">UDP-glucuronosyltransferase</fullName>
        <ecNumber evidence="14">2.4.1.17</ecNumber>
    </recommendedName>
</protein>
<evidence type="ECO:0000313" key="16">
    <source>
        <dbReference type="Proteomes" id="UP000694387"/>
    </source>
</evidence>
<reference evidence="15" key="2">
    <citation type="submission" date="2025-08" db="UniProtKB">
        <authorList>
            <consortium name="Ensembl"/>
        </authorList>
    </citation>
    <scope>IDENTIFICATION</scope>
</reference>
<sequence length="531" mass="60328">MAPAMLTGSLPLCVCLLLTPGFADAGRLLVVPMDGSHWFTMHSVVEKLIHRGHEVVIVMPEVSWHIEKSLNFTVKTYSTFYTLEELDPQFNIFSEAHWKGQEQSLLSTLLTSSGDSFIEHFYSHCRSLFNDAKLVKYLEENSFDAVFLDPFDMCGFIVAKYFSLPSVVFTKVVICHHLEEGTQCPSAPSYVPRFLSGFPDTLTFRERVRKHIFYFEEYLFCRYFIKNVLEFASEIFQKTVTEYDLLSHTSIWLLRTDFVFDYPKPVMPNVIFIGGINCHQGKPLTKEFEAYVNASGEHGIVVFSLGSMVSEIPEKKAMEIADALGKIPQTVLWRYTGTPPPNLSKNTILVKWLPQNDLLGHPKTRAFITHSGSHGVYEGICNGVPMVMMPLFGDQMDNAKRMETRGAGVSLNVLEMTSDDLANALKTVINDKSYKENIMRLSSLHKDRPVEPLDLAVFWVEFVMRHKGAPHLRPAAHDLTWYQYHSLDVIGFLLAVVLGVAFIIYKSCAFGFRKFFGKKGRVKKSHKSKTQ</sequence>
<evidence type="ECO:0000256" key="9">
    <source>
        <dbReference type="ARBA" id="ARBA00023136"/>
    </source>
</evidence>
<reference evidence="15" key="3">
    <citation type="submission" date="2025-09" db="UniProtKB">
        <authorList>
            <consortium name="Ensembl"/>
        </authorList>
    </citation>
    <scope>IDENTIFICATION</scope>
</reference>
<dbReference type="Gene3D" id="3.40.50.2000">
    <property type="entry name" value="Glycogen Phosphorylase B"/>
    <property type="match status" value="2"/>
</dbReference>
<evidence type="ECO:0000256" key="14">
    <source>
        <dbReference type="RuleBase" id="RU362059"/>
    </source>
</evidence>